<dbReference type="AlphaFoldDB" id="X0UX14"/>
<evidence type="ECO:0000313" key="1">
    <source>
        <dbReference type="EMBL" id="GAG10300.1"/>
    </source>
</evidence>
<name>X0UX14_9ZZZZ</name>
<accession>X0UX14</accession>
<comment type="caution">
    <text evidence="1">The sequence shown here is derived from an EMBL/GenBank/DDBJ whole genome shotgun (WGS) entry which is preliminary data.</text>
</comment>
<gene>
    <name evidence="1" type="ORF">S01H1_39096</name>
</gene>
<sequence>TGDGILYSVMDNFLDYYNTFVNTPIISLSQSDAGNMLKLQAAWTNAIENNVMQAYEQNGVVTLVSTASDTVTVPVTGTTFGSVYGGDRSGMKAIGAGATVKLTISSALAKAKTTLQPTTKRVSNSQLGHIQPPTEKVVNVKMSTTENKVTNDRPGEAALSFMGGFF</sequence>
<feature type="non-terminal residue" evidence="1">
    <location>
        <position position="1"/>
    </location>
</feature>
<proteinExistence type="predicted"/>
<protein>
    <submittedName>
        <fullName evidence="1">Uncharacterized protein</fullName>
    </submittedName>
</protein>
<reference evidence="1" key="1">
    <citation type="journal article" date="2014" name="Front. Microbiol.">
        <title>High frequency of phylogenetically diverse reductive dehalogenase-homologous genes in deep subseafloor sedimentary metagenomes.</title>
        <authorList>
            <person name="Kawai M."/>
            <person name="Futagami T."/>
            <person name="Toyoda A."/>
            <person name="Takaki Y."/>
            <person name="Nishi S."/>
            <person name="Hori S."/>
            <person name="Arai W."/>
            <person name="Tsubouchi T."/>
            <person name="Morono Y."/>
            <person name="Uchiyama I."/>
            <person name="Ito T."/>
            <person name="Fujiyama A."/>
            <person name="Inagaki F."/>
            <person name="Takami H."/>
        </authorList>
    </citation>
    <scope>NUCLEOTIDE SEQUENCE</scope>
    <source>
        <strain evidence="1">Expedition CK06-06</strain>
    </source>
</reference>
<dbReference type="EMBL" id="BARS01024644">
    <property type="protein sequence ID" value="GAG10300.1"/>
    <property type="molecule type" value="Genomic_DNA"/>
</dbReference>
<organism evidence="1">
    <name type="scientific">marine sediment metagenome</name>
    <dbReference type="NCBI Taxonomy" id="412755"/>
    <lineage>
        <taxon>unclassified sequences</taxon>
        <taxon>metagenomes</taxon>
        <taxon>ecological metagenomes</taxon>
    </lineage>
</organism>